<dbReference type="InterPro" id="IPR036983">
    <property type="entry name" value="AIM24_sf"/>
</dbReference>
<reference evidence="1" key="1">
    <citation type="journal article" date="2021" name="PeerJ">
        <title>Extensive microbial diversity within the chicken gut microbiome revealed by metagenomics and culture.</title>
        <authorList>
            <person name="Gilroy R."/>
            <person name="Ravi A."/>
            <person name="Getino M."/>
            <person name="Pursley I."/>
            <person name="Horton D.L."/>
            <person name="Alikhan N.F."/>
            <person name="Baker D."/>
            <person name="Gharbi K."/>
            <person name="Hall N."/>
            <person name="Watson M."/>
            <person name="Adriaenssens E.M."/>
            <person name="Foster-Nyarko E."/>
            <person name="Jarju S."/>
            <person name="Secka A."/>
            <person name="Antonio M."/>
            <person name="Oren A."/>
            <person name="Chaudhuri R.R."/>
            <person name="La Ragione R."/>
            <person name="Hildebrand F."/>
            <person name="Pallen M.J."/>
        </authorList>
    </citation>
    <scope>NUCLEOTIDE SEQUENCE</scope>
    <source>
        <strain evidence="1">ChiGjej6B6-1540</strain>
    </source>
</reference>
<dbReference type="EMBL" id="DXGA01000197">
    <property type="protein sequence ID" value="HIW94687.1"/>
    <property type="molecule type" value="Genomic_DNA"/>
</dbReference>
<sequence>MYQISNFTDNDDVKILSELGPFQVVEYQRDLSVMPGSAMMAYYSAQMNVRKRQLVCDLSKAQVTIQAGAMQWMLGNVNATTGIKGVGDLLGKAMLGKASGESTIKPEYTGDGILVLEPTYKHLILMDAGEWGGSVVLDDGLFLACDSRLKHKAVMRSNFSSAVAGGEGLFNLSLNGSGTFCIEADCPREELIEITLQNDVLKIDGNYAIAWSSSLEFTVERSGKSLIGSAASGEGLVNVYRGTGKVLMMPTAKMPNI</sequence>
<gene>
    <name evidence="1" type="ORF">H9868_09155</name>
</gene>
<protein>
    <submittedName>
        <fullName evidence="1">AIM24 family protein</fullName>
    </submittedName>
</protein>
<evidence type="ECO:0000313" key="1">
    <source>
        <dbReference type="EMBL" id="HIW94687.1"/>
    </source>
</evidence>
<proteinExistence type="predicted"/>
<evidence type="ECO:0000313" key="2">
    <source>
        <dbReference type="Proteomes" id="UP000824192"/>
    </source>
</evidence>
<dbReference type="AlphaFoldDB" id="A0A9D1RXU0"/>
<dbReference type="SUPFAM" id="SSF51219">
    <property type="entry name" value="TRAP-like"/>
    <property type="match status" value="1"/>
</dbReference>
<organism evidence="1 2">
    <name type="scientific">Candidatus Flavonifractor merdipullorum</name>
    <dbReference type="NCBI Taxonomy" id="2838590"/>
    <lineage>
        <taxon>Bacteria</taxon>
        <taxon>Bacillati</taxon>
        <taxon>Bacillota</taxon>
        <taxon>Clostridia</taxon>
        <taxon>Eubacteriales</taxon>
        <taxon>Oscillospiraceae</taxon>
        <taxon>Flavonifractor</taxon>
    </lineage>
</organism>
<reference evidence="1" key="2">
    <citation type="submission" date="2021-04" db="EMBL/GenBank/DDBJ databases">
        <authorList>
            <person name="Gilroy R."/>
        </authorList>
    </citation>
    <scope>NUCLEOTIDE SEQUENCE</scope>
    <source>
        <strain evidence="1">ChiGjej6B6-1540</strain>
    </source>
</reference>
<dbReference type="Pfam" id="PF01987">
    <property type="entry name" value="AIM24"/>
    <property type="match status" value="1"/>
</dbReference>
<dbReference type="Gene3D" id="3.60.160.10">
    <property type="entry name" value="Mitochondrial biogenesis AIM24"/>
    <property type="match status" value="1"/>
</dbReference>
<name>A0A9D1RXU0_9FIRM</name>
<comment type="caution">
    <text evidence="1">The sequence shown here is derived from an EMBL/GenBank/DDBJ whole genome shotgun (WGS) entry which is preliminary data.</text>
</comment>
<dbReference type="PANTHER" id="PTHR38074">
    <property type="entry name" value="ALTERED INHERITANCE OF MITOCHONDRIA PROTEIN 24, MITOCHONDRIAL"/>
    <property type="match status" value="1"/>
</dbReference>
<dbReference type="PANTHER" id="PTHR38074:SF1">
    <property type="entry name" value="ALTERED INHERITANCE OF MITOCHONDRIA PROTEIN 24, MITOCHONDRIAL"/>
    <property type="match status" value="1"/>
</dbReference>
<dbReference type="Proteomes" id="UP000824192">
    <property type="component" value="Unassembled WGS sequence"/>
</dbReference>
<dbReference type="InterPro" id="IPR002838">
    <property type="entry name" value="AIM24"/>
</dbReference>
<dbReference type="InterPro" id="IPR016031">
    <property type="entry name" value="Trp_RNA-bd_attenuator-like_dom"/>
</dbReference>
<accession>A0A9D1RXU0</accession>